<keyword evidence="1" id="KW-1133">Transmembrane helix</keyword>
<keyword evidence="3" id="KW-1185">Reference proteome</keyword>
<dbReference type="PROSITE" id="PS51257">
    <property type="entry name" value="PROKAR_LIPOPROTEIN"/>
    <property type="match status" value="1"/>
</dbReference>
<protein>
    <submittedName>
        <fullName evidence="2">Uncharacterized protein</fullName>
    </submittedName>
</protein>
<keyword evidence="1" id="KW-0812">Transmembrane</keyword>
<feature type="transmembrane region" description="Helical" evidence="1">
    <location>
        <begin position="43"/>
        <end position="71"/>
    </location>
</feature>
<dbReference type="AlphaFoldDB" id="H0E104"/>
<dbReference type="RefSeq" id="WP_007570448.1">
    <property type="nucleotide sequence ID" value="NZ_AGUD01000015.1"/>
</dbReference>
<accession>H0E104</accession>
<proteinExistence type="predicted"/>
<organism evidence="2 3">
    <name type="scientific">Patulibacter medicamentivorans</name>
    <dbReference type="NCBI Taxonomy" id="1097667"/>
    <lineage>
        <taxon>Bacteria</taxon>
        <taxon>Bacillati</taxon>
        <taxon>Actinomycetota</taxon>
        <taxon>Thermoleophilia</taxon>
        <taxon>Solirubrobacterales</taxon>
        <taxon>Patulibacteraceae</taxon>
        <taxon>Patulibacter</taxon>
    </lineage>
</organism>
<dbReference type="Proteomes" id="UP000005143">
    <property type="component" value="Unassembled WGS sequence"/>
</dbReference>
<comment type="caution">
    <text evidence="2">The sequence shown here is derived from an EMBL/GenBank/DDBJ whole genome shotgun (WGS) entry which is preliminary data.</text>
</comment>
<gene>
    <name evidence="2" type="ORF">PAI11_04620</name>
</gene>
<evidence type="ECO:0000313" key="3">
    <source>
        <dbReference type="Proteomes" id="UP000005143"/>
    </source>
</evidence>
<reference evidence="2 3" key="1">
    <citation type="journal article" date="2013" name="Biodegradation">
        <title>Quantitative proteomic analysis of ibuprofen-degrading Patulibacter sp. strain I11.</title>
        <authorList>
            <person name="Almeida B."/>
            <person name="Kjeldal H."/>
            <person name="Lolas I."/>
            <person name="Knudsen A.D."/>
            <person name="Carvalho G."/>
            <person name="Nielsen K.L."/>
            <person name="Barreto Crespo M.T."/>
            <person name="Stensballe A."/>
            <person name="Nielsen J.L."/>
        </authorList>
    </citation>
    <scope>NUCLEOTIDE SEQUENCE [LARGE SCALE GENOMIC DNA]</scope>
    <source>
        <strain evidence="2 3">I11</strain>
    </source>
</reference>
<evidence type="ECO:0000313" key="2">
    <source>
        <dbReference type="EMBL" id="EHN12643.1"/>
    </source>
</evidence>
<name>H0E104_9ACTN</name>
<evidence type="ECO:0000256" key="1">
    <source>
        <dbReference type="SAM" id="Phobius"/>
    </source>
</evidence>
<sequence length="81" mass="7829">MRLLLGLEALLGLVVLGGLGVYTVMGPGGGASCGGNCDHWQSLASSALTLAAVVGAALLAAMVVVGALGLVGAAQKARRGR</sequence>
<keyword evidence="1" id="KW-0472">Membrane</keyword>
<dbReference type="EMBL" id="AGUD01000015">
    <property type="protein sequence ID" value="EHN12643.1"/>
    <property type="molecule type" value="Genomic_DNA"/>
</dbReference>